<feature type="domain" description="Kazal-like" evidence="2">
    <location>
        <begin position="24"/>
        <end position="79"/>
    </location>
</feature>
<dbReference type="SUPFAM" id="SSF100895">
    <property type="entry name" value="Kazal-type serine protease inhibitors"/>
    <property type="match status" value="1"/>
</dbReference>
<evidence type="ECO:0000313" key="4">
    <source>
        <dbReference type="RefSeq" id="XP_023164518.1"/>
    </source>
</evidence>
<reference evidence="4" key="1">
    <citation type="submission" date="2025-08" db="UniProtKB">
        <authorList>
            <consortium name="RefSeq"/>
        </authorList>
    </citation>
    <scope>IDENTIFICATION</scope>
    <source>
        <strain evidence="4">15085-1641.00</strain>
        <tissue evidence="4">Whole body</tissue>
    </source>
</reference>
<dbReference type="OMA" id="LEVQECF"/>
<dbReference type="PROSITE" id="PS51465">
    <property type="entry name" value="KAZAL_2"/>
    <property type="match status" value="1"/>
</dbReference>
<dbReference type="Gene3D" id="3.30.60.30">
    <property type="match status" value="2"/>
</dbReference>
<dbReference type="RefSeq" id="XP_023164518.1">
    <property type="nucleotide sequence ID" value="XM_023308750.2"/>
</dbReference>
<dbReference type="Pfam" id="PF07648">
    <property type="entry name" value="Kazal_2"/>
    <property type="match status" value="2"/>
</dbReference>
<dbReference type="GeneID" id="111595169"/>
<dbReference type="CTD" id="43154"/>
<dbReference type="InterPro" id="IPR002350">
    <property type="entry name" value="Kazal_dom"/>
</dbReference>
<feature type="chain" id="PRO_5027043120" evidence="1">
    <location>
        <begin position="21"/>
        <end position="156"/>
    </location>
</feature>
<dbReference type="InterPro" id="IPR036058">
    <property type="entry name" value="Kazal_dom_sf"/>
</dbReference>
<keyword evidence="1" id="KW-0732">Signal</keyword>
<evidence type="ECO:0000256" key="1">
    <source>
        <dbReference type="SAM" id="SignalP"/>
    </source>
</evidence>
<protein>
    <submittedName>
        <fullName evidence="4">Enhancer of split M1 protein</fullName>
    </submittedName>
</protein>
<sequence>MNSQVLSICCCLALVACIAANSVSTNETDCPQMCPAIYQPVCGTDGFNMKEFASFCNLQASNCRRARNAQTTYAATDMAWCTSKEVENLDKQLNVKLDVAGCLKPCPMIYKPLCVSNGEYRGLVPNDCSLEIFNCALMATGVSPAKLLHVLQSETC</sequence>
<organism evidence="3 4">
    <name type="scientific">Drosophila hydei</name>
    <name type="common">Fruit fly</name>
    <dbReference type="NCBI Taxonomy" id="7224"/>
    <lineage>
        <taxon>Eukaryota</taxon>
        <taxon>Metazoa</taxon>
        <taxon>Ecdysozoa</taxon>
        <taxon>Arthropoda</taxon>
        <taxon>Hexapoda</taxon>
        <taxon>Insecta</taxon>
        <taxon>Pterygota</taxon>
        <taxon>Neoptera</taxon>
        <taxon>Endopterygota</taxon>
        <taxon>Diptera</taxon>
        <taxon>Brachycera</taxon>
        <taxon>Muscomorpha</taxon>
        <taxon>Ephydroidea</taxon>
        <taxon>Drosophilidae</taxon>
        <taxon>Drosophila</taxon>
    </lineage>
</organism>
<feature type="signal peptide" evidence="1">
    <location>
        <begin position="1"/>
        <end position="20"/>
    </location>
</feature>
<evidence type="ECO:0000313" key="3">
    <source>
        <dbReference type="Proteomes" id="UP000504633"/>
    </source>
</evidence>
<name>A0A6J1LG37_DROHY</name>
<gene>
    <name evidence="4" type="primary">LOC111595169</name>
</gene>
<proteinExistence type="predicted"/>
<dbReference type="KEGG" id="dhe:111595169"/>
<dbReference type="Proteomes" id="UP000504633">
    <property type="component" value="Unplaced"/>
</dbReference>
<dbReference type="CDD" id="cd00104">
    <property type="entry name" value="KAZAL_FS"/>
    <property type="match status" value="1"/>
</dbReference>
<dbReference type="OrthoDB" id="88467at2759"/>
<evidence type="ECO:0000259" key="2">
    <source>
        <dbReference type="PROSITE" id="PS51465"/>
    </source>
</evidence>
<accession>A0A6J1LG37</accession>
<dbReference type="SMART" id="SM00280">
    <property type="entry name" value="KAZAL"/>
    <property type="match status" value="2"/>
</dbReference>
<dbReference type="AlphaFoldDB" id="A0A6J1LG37"/>
<keyword evidence="3" id="KW-1185">Reference proteome</keyword>